<dbReference type="EMBL" id="FPHD01000026">
    <property type="protein sequence ID" value="SFV54633.1"/>
    <property type="molecule type" value="Genomic_DNA"/>
</dbReference>
<protein>
    <recommendedName>
        <fullName evidence="2">Type II toxin-antitoxin system RelE/ParE family toxin</fullName>
    </recommendedName>
</protein>
<name>A0A1W1BMA3_9ZZZZ</name>
<sequence>MRVSLENGGKSSAFRTIIVYREDDRAVMVYGFMKKEQENLSTSEMKSFKTLSKDILALSDEALSGAIEKKVFIEIGEES</sequence>
<evidence type="ECO:0008006" key="2">
    <source>
        <dbReference type="Google" id="ProtNLM"/>
    </source>
</evidence>
<evidence type="ECO:0000313" key="1">
    <source>
        <dbReference type="EMBL" id="SFV54633.1"/>
    </source>
</evidence>
<dbReference type="AlphaFoldDB" id="A0A1W1BMA3"/>
<accession>A0A1W1BMA3</accession>
<proteinExistence type="predicted"/>
<reference evidence="1" key="1">
    <citation type="submission" date="2016-10" db="EMBL/GenBank/DDBJ databases">
        <authorList>
            <person name="de Groot N.N."/>
        </authorList>
    </citation>
    <scope>NUCLEOTIDE SEQUENCE</scope>
</reference>
<organism evidence="1">
    <name type="scientific">hydrothermal vent metagenome</name>
    <dbReference type="NCBI Taxonomy" id="652676"/>
    <lineage>
        <taxon>unclassified sequences</taxon>
        <taxon>metagenomes</taxon>
        <taxon>ecological metagenomes</taxon>
    </lineage>
</organism>
<dbReference type="InterPro" id="IPR009387">
    <property type="entry name" value="HigB-2"/>
</dbReference>
<dbReference type="Pfam" id="PF06296">
    <property type="entry name" value="RelE"/>
    <property type="match status" value="1"/>
</dbReference>
<gene>
    <name evidence="1" type="ORF">MNB_SV-8-559</name>
</gene>